<sequence>MKLHEDTNIENLNVLSMPDQENLKITREIKTNAFDIFCLVLEQSQKKSTKLRKYISFLITWLQTIQVITLLYYPKMNIKEWSSYALFWQWLSYTRLDPIIMQLNVYLYSLIFAAVISILPIVYFIFLMIAKRRNEEREFSFIDLLIITPVLLITRYFYIPVLCLVVVGFKYLPKGIDTYMEEYDEERDMTHLYLSSLLITLSITVTLLAVAKELFLIDIRHYKGSGAYSKSSGRINVVRILAQNFQVLGYYFIFSDYLQIYYVLTIVMWCFISYLFSYRMPYYEINSNLTHSALAFIIAFSALAFLISLSTSSSVSISLIIFVSPMIFSLQYKLTHWLYKRYEKIPEELSKISPWKCELYMRKDLLANSLDVLKTFEVFMRQPTIYKSKIIHIFLSYYCYGVSKDSIKARLILYLAKDLHSSFDESLQEKLCKSLIERETSADNDTYRYLNFIKSFLKTTEMDKTTCFLLQKVWKELLRPKPPLRVIQPLIKTLNKNLKILRDQYHQLIKANNKNIESNLQLGSLMNNLLNLSEKGEYYTSIGMDLWKDQNRNRGLGLNPYNPSTCVILANCYNKISIRIEYANRRAINALSCNYSALIGSKFTDLFPACYENFHKAYLKKFVSGADIKLQLPPIFFIKNLAGHLIPIHGVLTIDSLNGSRFLIFVFQYNDEFLTSALVKMNATVQGCTESFPQLLNIDKTVVEKNDFSKHIPVLKALVKSYHTPMYCRNNIFIISIKTQIFDVDYAVFIALDGKGEVHKWEAEHTDKDNWDFDKRNDSRISMSTIEESHIGKSINSEHQQSLESKLKGYSSNYLDDNSEETSKQEDENPKTGNNKSIASTIMSSSKSALINQHFALKTSVKSNARNLKITLILATFIFIMINLGFAIFYEITVSIATTASELENYLVNRTYYILSASQFARFIDLKSRGLIFWDMNTIQAFLILFADDITTDYEKTQNNFDTFMSSCYKDQYIKNYAPMIEKISPGEPREVKENMFNALLLMRAYMLSVAARMMTEKLFLDSDDDLYNTFWLGSSKLINYLHHVQDLYHKNIDIQLEQLSIAFTIFVLVLSVMIACALLIMTWKLLILQKAYAKIWTIILTNPKDAIIEKYTSVNDRLESIHFIDTVNARIEPSDVTEHYQKDFHIIRIWKRLITTYSIFGLATIFYVCMLYFFPVKLCSDLYEFRHEFLMGCVRSRETLLHLWSSAKEIPLSGTNYSLHNILADHFYEGYFVQEFNDYLEDALDNDYYIQSLFTDSKINPSQSTINILFDSVNKSAITTHGLQEALIYFHTELTESASSEWNDDVTREFQSSLGDLYDILQAFEKLIDSGLKDLINSIDRQKAFALAMMYSLCVAALFILFFLGIPSIKSMEASILETWKFSHTFSLETTRLMFIKNGKTIT</sequence>
<feature type="transmembrane region" description="Helical" evidence="2">
    <location>
        <begin position="105"/>
        <end position="129"/>
    </location>
</feature>
<dbReference type="PANTHER" id="PTHR31600">
    <property type="entry name" value="TINY MACROCYSTS PROTEIN B-RELATED"/>
    <property type="match status" value="1"/>
</dbReference>
<dbReference type="EMBL" id="CAJZBQ010000013">
    <property type="protein sequence ID" value="CAG9314976.1"/>
    <property type="molecule type" value="Genomic_DNA"/>
</dbReference>
<feature type="transmembrane region" description="Helical" evidence="2">
    <location>
        <begin position="1155"/>
        <end position="1175"/>
    </location>
</feature>
<proteinExistence type="predicted"/>
<dbReference type="Pfam" id="PF25474">
    <property type="entry name" value="TPR_TmcB"/>
    <property type="match status" value="1"/>
</dbReference>
<dbReference type="InterPro" id="IPR052994">
    <property type="entry name" value="Tiny_macrocysts_regulators"/>
</dbReference>
<dbReference type="Proteomes" id="UP001162131">
    <property type="component" value="Unassembled WGS sequence"/>
</dbReference>
<feature type="transmembrane region" description="Helical" evidence="2">
    <location>
        <begin position="192"/>
        <end position="215"/>
    </location>
</feature>
<feature type="transmembrane region" description="Helical" evidence="2">
    <location>
        <begin position="289"/>
        <end position="309"/>
    </location>
</feature>
<keyword evidence="2" id="KW-0472">Membrane</keyword>
<feature type="transmembrane region" description="Helical" evidence="2">
    <location>
        <begin position="315"/>
        <end position="334"/>
    </location>
</feature>
<protein>
    <recommendedName>
        <fullName evidence="3">TmcB/TmcC TPR repeats domain-containing protein</fullName>
    </recommendedName>
</protein>
<feature type="transmembrane region" description="Helical" evidence="2">
    <location>
        <begin position="1060"/>
        <end position="1081"/>
    </location>
</feature>
<feature type="transmembrane region" description="Helical" evidence="2">
    <location>
        <begin position="141"/>
        <end position="172"/>
    </location>
</feature>
<keyword evidence="2" id="KW-1133">Transmembrane helix</keyword>
<dbReference type="PANTHER" id="PTHR31600:SF2">
    <property type="entry name" value="GAMETE ENRICHED GENE 10 PROTEIN-RELATED"/>
    <property type="match status" value="1"/>
</dbReference>
<evidence type="ECO:0000313" key="5">
    <source>
        <dbReference type="Proteomes" id="UP001162131"/>
    </source>
</evidence>
<gene>
    <name evidence="4" type="ORF">BSTOLATCC_MIC12754</name>
</gene>
<feature type="compositionally biased region" description="Basic and acidic residues" evidence="1">
    <location>
        <begin position="821"/>
        <end position="830"/>
    </location>
</feature>
<feature type="transmembrane region" description="Helical" evidence="2">
    <location>
        <begin position="54"/>
        <end position="73"/>
    </location>
</feature>
<feature type="transmembrane region" description="Helical" evidence="2">
    <location>
        <begin position="870"/>
        <end position="890"/>
    </location>
</feature>
<evidence type="ECO:0000259" key="3">
    <source>
        <dbReference type="Pfam" id="PF25474"/>
    </source>
</evidence>
<name>A0AAU9IMH8_9CILI</name>
<feature type="domain" description="TmcB/TmcC TPR repeats" evidence="3">
    <location>
        <begin position="438"/>
        <end position="518"/>
    </location>
</feature>
<feature type="transmembrane region" description="Helical" evidence="2">
    <location>
        <begin position="1345"/>
        <end position="1367"/>
    </location>
</feature>
<keyword evidence="2" id="KW-0812">Transmembrane</keyword>
<feature type="region of interest" description="Disordered" evidence="1">
    <location>
        <begin position="816"/>
        <end position="838"/>
    </location>
</feature>
<reference evidence="4" key="1">
    <citation type="submission" date="2021-09" db="EMBL/GenBank/DDBJ databases">
        <authorList>
            <consortium name="AG Swart"/>
            <person name="Singh M."/>
            <person name="Singh A."/>
            <person name="Seah K."/>
            <person name="Emmerich C."/>
        </authorList>
    </citation>
    <scope>NUCLEOTIDE SEQUENCE</scope>
    <source>
        <strain evidence="4">ATCC30299</strain>
    </source>
</reference>
<dbReference type="InterPro" id="IPR057352">
    <property type="entry name" value="TPR_TmcB/C"/>
</dbReference>
<organism evidence="4 5">
    <name type="scientific">Blepharisma stoltei</name>
    <dbReference type="NCBI Taxonomy" id="1481888"/>
    <lineage>
        <taxon>Eukaryota</taxon>
        <taxon>Sar</taxon>
        <taxon>Alveolata</taxon>
        <taxon>Ciliophora</taxon>
        <taxon>Postciliodesmatophora</taxon>
        <taxon>Heterotrichea</taxon>
        <taxon>Heterotrichida</taxon>
        <taxon>Blepharismidae</taxon>
        <taxon>Blepharisma</taxon>
    </lineage>
</organism>
<evidence type="ECO:0000313" key="4">
    <source>
        <dbReference type="EMBL" id="CAG9314976.1"/>
    </source>
</evidence>
<evidence type="ECO:0000256" key="2">
    <source>
        <dbReference type="SAM" id="Phobius"/>
    </source>
</evidence>
<keyword evidence="5" id="KW-1185">Reference proteome</keyword>
<accession>A0AAU9IMH8</accession>
<evidence type="ECO:0000256" key="1">
    <source>
        <dbReference type="SAM" id="MobiDB-lite"/>
    </source>
</evidence>
<comment type="caution">
    <text evidence="4">The sequence shown here is derived from an EMBL/GenBank/DDBJ whole genome shotgun (WGS) entry which is preliminary data.</text>
</comment>